<organism evidence="8 9">
    <name type="scientific">Flavobacterium ammonificans</name>
    <dbReference type="NCBI Taxonomy" id="1751056"/>
    <lineage>
        <taxon>Bacteria</taxon>
        <taxon>Pseudomonadati</taxon>
        <taxon>Bacteroidota</taxon>
        <taxon>Flavobacteriia</taxon>
        <taxon>Flavobacteriales</taxon>
        <taxon>Flavobacteriaceae</taxon>
        <taxon>Flavobacterium</taxon>
    </lineage>
</organism>
<evidence type="ECO:0000259" key="5">
    <source>
        <dbReference type="Pfam" id="PF25917"/>
    </source>
</evidence>
<feature type="transmembrane region" description="Helical" evidence="4">
    <location>
        <begin position="12"/>
        <end position="29"/>
    </location>
</feature>
<dbReference type="PANTHER" id="PTHR30469">
    <property type="entry name" value="MULTIDRUG RESISTANCE PROTEIN MDTA"/>
    <property type="match status" value="1"/>
</dbReference>
<gene>
    <name evidence="8" type="ORF">GENT11_15450</name>
</gene>
<dbReference type="InterPro" id="IPR058627">
    <property type="entry name" value="MdtA-like_C"/>
</dbReference>
<dbReference type="Gene3D" id="1.10.287.470">
    <property type="entry name" value="Helix hairpin bin"/>
    <property type="match status" value="1"/>
</dbReference>
<evidence type="ECO:0000259" key="7">
    <source>
        <dbReference type="Pfam" id="PF25967"/>
    </source>
</evidence>
<dbReference type="InterPro" id="IPR058792">
    <property type="entry name" value="Beta-barrel_RND_2"/>
</dbReference>
<dbReference type="Pfam" id="PF25954">
    <property type="entry name" value="Beta-barrel_RND_2"/>
    <property type="match status" value="1"/>
</dbReference>
<dbReference type="SUPFAM" id="SSF111369">
    <property type="entry name" value="HlyD-like secretion proteins"/>
    <property type="match status" value="1"/>
</dbReference>
<dbReference type="InterPro" id="IPR006143">
    <property type="entry name" value="RND_pump_MFP"/>
</dbReference>
<evidence type="ECO:0000256" key="3">
    <source>
        <dbReference type="ARBA" id="ARBA00022448"/>
    </source>
</evidence>
<dbReference type="Gene3D" id="2.40.30.170">
    <property type="match status" value="1"/>
</dbReference>
<keyword evidence="4" id="KW-0812">Transmembrane</keyword>
<keyword evidence="4" id="KW-1133">Transmembrane helix</keyword>
<dbReference type="EMBL" id="AP025183">
    <property type="protein sequence ID" value="BDB53233.1"/>
    <property type="molecule type" value="Genomic_DNA"/>
</dbReference>
<dbReference type="NCBIfam" id="TIGR01730">
    <property type="entry name" value="RND_mfp"/>
    <property type="match status" value="1"/>
</dbReference>
<feature type="domain" description="Multidrug resistance protein MdtA-like C-terminal permuted SH3" evidence="7">
    <location>
        <begin position="285"/>
        <end position="343"/>
    </location>
</feature>
<feature type="domain" description="Multidrug resistance protein MdtA-like barrel-sandwich hybrid" evidence="5">
    <location>
        <begin position="74"/>
        <end position="192"/>
    </location>
</feature>
<dbReference type="Gene3D" id="2.40.420.20">
    <property type="match status" value="1"/>
</dbReference>
<name>A0ABN6KVM6_9FLAO</name>
<keyword evidence="4" id="KW-0472">Membrane</keyword>
<dbReference type="Gene3D" id="2.40.50.100">
    <property type="match status" value="1"/>
</dbReference>
<protein>
    <submittedName>
        <fullName evidence="8">MexH family multidrug efflux RND transporter periplasmic adaptor subunit</fullName>
    </submittedName>
</protein>
<keyword evidence="9" id="KW-1185">Reference proteome</keyword>
<reference evidence="8 9" key="1">
    <citation type="journal article" date="2022" name="Int. J. Syst. Evol. Microbiol.">
        <title>Flavobacterium ammonificans sp. nov. and Flavobacterium ammoniigenes sp. nov., ammonifying bacteria isolated from surface river water.</title>
        <authorList>
            <person name="Watanabe K."/>
            <person name="Kitamura T."/>
            <person name="Ogata Y."/>
            <person name="Shindo C."/>
            <person name="Suda W."/>
        </authorList>
    </citation>
    <scope>NUCLEOTIDE SEQUENCE [LARGE SCALE GENOMIC DNA]</scope>
    <source>
        <strain evidence="8 9">GENT11</strain>
    </source>
</reference>
<comment type="subcellular location">
    <subcellularLocation>
        <location evidence="1">Cell envelope</location>
    </subcellularLocation>
</comment>
<feature type="domain" description="CusB-like beta-barrel" evidence="6">
    <location>
        <begin position="208"/>
        <end position="278"/>
    </location>
</feature>
<evidence type="ECO:0000256" key="1">
    <source>
        <dbReference type="ARBA" id="ARBA00004196"/>
    </source>
</evidence>
<keyword evidence="3" id="KW-0813">Transport</keyword>
<comment type="similarity">
    <text evidence="2">Belongs to the membrane fusion protein (MFP) (TC 8.A.1) family.</text>
</comment>
<reference evidence="8 9" key="2">
    <citation type="journal article" date="2022" name="Microorganisms">
        <title>Complete Genome Sequences of Two Flavobacterium ammonificans Strains and a Flavobacterium ammoniigenes Strain of Ammonifying Bacterioplankton Isolated from Surface River Water.</title>
        <authorList>
            <person name="Suda W."/>
            <person name="Ogata Y."/>
            <person name="Shindo C."/>
            <person name="Watanabe K."/>
        </authorList>
    </citation>
    <scope>NUCLEOTIDE SEQUENCE [LARGE SCALE GENOMIC DNA]</scope>
    <source>
        <strain evidence="8 9">GENT11</strain>
    </source>
</reference>
<dbReference type="Pfam" id="PF25917">
    <property type="entry name" value="BSH_RND"/>
    <property type="match status" value="1"/>
</dbReference>
<sequence>MTQDLNMKIKTLVYSLLIIGLVGLIGYRITKNSSNGGPKDKGKEEKPITVSGYVVNLQTFDNNLALSGSIEADEQVEIRSEVSGIVTAIYFQEGSNVSKGQLLFKVNDIELRAQLAQAKTKESLSAENERRAKLLLQKEAISQEEYEVARADYKTTQAQSQLIQAQIEKTSVRAPFSGKIGLRSISPGTYVTPSLLVAKLVNSGQLKITFSIPEKYASQVKKNATISFKVSGSDQSYSAKVYAIEPEVEIATRTLQVRALASNKDGKLFPGTFADVELPLDIIKDAVVIPTEAIIPVQNGKKVFIANKGMAKEVLVETATRTDASILILSGLKAGDTVLTSGVMSLKDESPIVVKIK</sequence>
<evidence type="ECO:0000256" key="4">
    <source>
        <dbReference type="SAM" id="Phobius"/>
    </source>
</evidence>
<dbReference type="Pfam" id="PF25967">
    <property type="entry name" value="RND-MFP_C"/>
    <property type="match status" value="1"/>
</dbReference>
<evidence type="ECO:0000313" key="8">
    <source>
        <dbReference type="EMBL" id="BDB53233.1"/>
    </source>
</evidence>
<evidence type="ECO:0000256" key="2">
    <source>
        <dbReference type="ARBA" id="ARBA00009477"/>
    </source>
</evidence>
<accession>A0ABN6KVM6</accession>
<evidence type="ECO:0000259" key="6">
    <source>
        <dbReference type="Pfam" id="PF25954"/>
    </source>
</evidence>
<proteinExistence type="inferred from homology"/>
<dbReference type="Proteomes" id="UP001319865">
    <property type="component" value="Chromosome"/>
</dbReference>
<dbReference type="PANTHER" id="PTHR30469:SF36">
    <property type="entry name" value="BLL3903 PROTEIN"/>
    <property type="match status" value="1"/>
</dbReference>
<evidence type="ECO:0000313" key="9">
    <source>
        <dbReference type="Proteomes" id="UP001319865"/>
    </source>
</evidence>
<dbReference type="InterPro" id="IPR058625">
    <property type="entry name" value="MdtA-like_BSH"/>
</dbReference>